<dbReference type="InterPro" id="IPR012349">
    <property type="entry name" value="Split_barrel_FMN-bd"/>
</dbReference>
<dbReference type="EMBL" id="JACHIG010000004">
    <property type="protein sequence ID" value="MBB5032596.1"/>
    <property type="molecule type" value="Genomic_DNA"/>
</dbReference>
<evidence type="ECO:0000259" key="8">
    <source>
        <dbReference type="Pfam" id="PF10590"/>
    </source>
</evidence>
<feature type="binding site" evidence="6">
    <location>
        <begin position="81"/>
        <end position="82"/>
    </location>
    <ligand>
        <name>FMN</name>
        <dbReference type="ChEBI" id="CHEBI:58210"/>
    </ligand>
</feature>
<keyword evidence="3 6" id="KW-0288">FMN</keyword>
<dbReference type="Pfam" id="PF10590">
    <property type="entry name" value="PNP_phzG_C"/>
    <property type="match status" value="1"/>
</dbReference>
<comment type="caution">
    <text evidence="9">The sequence shown here is derived from an EMBL/GenBank/DDBJ whole genome shotgun (WGS) entry which is preliminary data.</text>
</comment>
<evidence type="ECO:0000313" key="9">
    <source>
        <dbReference type="EMBL" id="MBB5032596.1"/>
    </source>
</evidence>
<dbReference type="InterPro" id="IPR011576">
    <property type="entry name" value="Pyridox_Oxase_N"/>
</dbReference>
<dbReference type="InterPro" id="IPR019576">
    <property type="entry name" value="Pyridoxamine_oxidase_dimer_C"/>
</dbReference>
<dbReference type="PANTHER" id="PTHR10851">
    <property type="entry name" value="PYRIDOXINE-5-PHOSPHATE OXIDASE"/>
    <property type="match status" value="1"/>
</dbReference>
<evidence type="ECO:0000256" key="1">
    <source>
        <dbReference type="ARBA" id="ARBA00007301"/>
    </source>
</evidence>
<feature type="binding site" evidence="6">
    <location>
        <position position="87"/>
    </location>
    <ligand>
        <name>FMN</name>
        <dbReference type="ChEBI" id="CHEBI:58210"/>
    </ligand>
</feature>
<feature type="binding site" evidence="6">
    <location>
        <position position="110"/>
    </location>
    <ligand>
        <name>FMN</name>
        <dbReference type="ChEBI" id="CHEBI:58210"/>
    </ligand>
</feature>
<dbReference type="RefSeq" id="WP_184339519.1">
    <property type="nucleotide sequence ID" value="NZ_JACHIG010000004.1"/>
</dbReference>
<proteinExistence type="inferred from homology"/>
<comment type="similarity">
    <text evidence="1">Belongs to the pyridoxamine 5'-phosphate oxidase family.</text>
</comment>
<dbReference type="PROSITE" id="PS01064">
    <property type="entry name" value="PYRIDOX_OXIDASE"/>
    <property type="match status" value="1"/>
</dbReference>
<feature type="binding site" evidence="6">
    <location>
        <begin position="145"/>
        <end position="146"/>
    </location>
    <ligand>
        <name>FMN</name>
        <dbReference type="ChEBI" id="CHEBI:58210"/>
    </ligand>
</feature>
<reference evidence="9 10" key="1">
    <citation type="submission" date="2020-08" db="EMBL/GenBank/DDBJ databases">
        <title>Genomic Encyclopedia of Type Strains, Phase IV (KMG-IV): sequencing the most valuable type-strain genomes for metagenomic binning, comparative biology and taxonomic classification.</title>
        <authorList>
            <person name="Goeker M."/>
        </authorList>
    </citation>
    <scope>NUCLEOTIDE SEQUENCE [LARGE SCALE GENOMIC DNA]</scope>
    <source>
        <strain evidence="9 10">DSM 12252</strain>
    </source>
</reference>
<keyword evidence="2" id="KW-0285">Flavoprotein</keyword>
<dbReference type="InterPro" id="IPR019740">
    <property type="entry name" value="Pyridox_Oxase_CS"/>
</dbReference>
<protein>
    <recommendedName>
        <fullName evidence="5">Pyridoxamine 5'-phosphate oxidase</fullName>
        <ecNumber evidence="5">1.4.3.5</ecNumber>
    </recommendedName>
</protein>
<dbReference type="PANTHER" id="PTHR10851:SF0">
    <property type="entry name" value="PYRIDOXINE-5'-PHOSPHATE OXIDASE"/>
    <property type="match status" value="1"/>
</dbReference>
<dbReference type="InterPro" id="IPR000659">
    <property type="entry name" value="Pyridox_Oxase"/>
</dbReference>
<dbReference type="GO" id="GO:0008615">
    <property type="term" value="P:pyridoxine biosynthetic process"/>
    <property type="evidence" value="ECO:0007669"/>
    <property type="project" value="UniProtKB-UniRule"/>
</dbReference>
<evidence type="ECO:0000313" key="10">
    <source>
        <dbReference type="Proteomes" id="UP000590740"/>
    </source>
</evidence>
<gene>
    <name evidence="9" type="ORF">HNQ65_002178</name>
</gene>
<dbReference type="Gene3D" id="2.30.110.10">
    <property type="entry name" value="Electron Transport, Fmn-binding Protein, Chain A"/>
    <property type="match status" value="1"/>
</dbReference>
<dbReference type="GO" id="GO:0010181">
    <property type="term" value="F:FMN binding"/>
    <property type="evidence" value="ECO:0007669"/>
    <property type="project" value="UniProtKB-UniRule"/>
</dbReference>
<organism evidence="9 10">
    <name type="scientific">Prosthecobacter vanneervenii</name>
    <dbReference type="NCBI Taxonomy" id="48466"/>
    <lineage>
        <taxon>Bacteria</taxon>
        <taxon>Pseudomonadati</taxon>
        <taxon>Verrucomicrobiota</taxon>
        <taxon>Verrucomicrobiia</taxon>
        <taxon>Verrucomicrobiales</taxon>
        <taxon>Verrucomicrobiaceae</taxon>
        <taxon>Prosthecobacter</taxon>
    </lineage>
</organism>
<keyword evidence="10" id="KW-1185">Reference proteome</keyword>
<keyword evidence="4 9" id="KW-0560">Oxidoreductase</keyword>
<evidence type="ECO:0000259" key="7">
    <source>
        <dbReference type="Pfam" id="PF01243"/>
    </source>
</evidence>
<accession>A0A7W7YAG1</accession>
<comment type="cofactor">
    <cofactor evidence="6">
        <name>FMN</name>
        <dbReference type="ChEBI" id="CHEBI:58210"/>
    </cofactor>
    <text evidence="6">Binds 1 FMN per subunit.</text>
</comment>
<evidence type="ECO:0000256" key="3">
    <source>
        <dbReference type="ARBA" id="ARBA00022643"/>
    </source>
</evidence>
<feature type="binding site" evidence="6">
    <location>
        <position position="88"/>
    </location>
    <ligand>
        <name>FMN</name>
        <dbReference type="ChEBI" id="CHEBI:58210"/>
    </ligand>
</feature>
<feature type="domain" description="Pyridoxamine 5'-phosphate oxidase N-terminal" evidence="7">
    <location>
        <begin position="39"/>
        <end position="163"/>
    </location>
</feature>
<evidence type="ECO:0000256" key="4">
    <source>
        <dbReference type="ARBA" id="ARBA00023002"/>
    </source>
</evidence>
<feature type="binding site" evidence="6">
    <location>
        <position position="190"/>
    </location>
    <ligand>
        <name>FMN</name>
        <dbReference type="ChEBI" id="CHEBI:58210"/>
    </ligand>
</feature>
<sequence length="217" mass="24728">MNPTDKPNLPDLRVSYNQGELDEHTAPADPVELFTLWINDALEHKLPEPNAMSLATNGLDGTPTVRTVLLKGIDERGFHFYTNYESRKGHEIAADSRGAACFLWASRHHQVCLKGRISKLDRADAEQYFAVRPYGHQIGAWASSQSQVIPGREWLEQRDAEIKAQYPEGQVPCPPHWGGYTLLADEIEFWQGRVSRLHDRIRYRKENGVWVKARLSP</sequence>
<dbReference type="Pfam" id="PF01243">
    <property type="entry name" value="PNPOx_N"/>
    <property type="match status" value="1"/>
</dbReference>
<evidence type="ECO:0000256" key="5">
    <source>
        <dbReference type="NCBIfam" id="TIGR00558"/>
    </source>
</evidence>
<feature type="binding site" evidence="6">
    <location>
        <position position="200"/>
    </location>
    <ligand>
        <name>FMN</name>
        <dbReference type="ChEBI" id="CHEBI:58210"/>
    </ligand>
</feature>
<feature type="domain" description="Pyridoxine 5'-phosphate oxidase dimerisation C-terminal" evidence="8">
    <location>
        <begin position="177"/>
        <end position="217"/>
    </location>
</feature>
<dbReference type="AlphaFoldDB" id="A0A7W7YAG1"/>
<dbReference type="EC" id="1.4.3.5" evidence="5"/>
<feature type="binding site" evidence="6">
    <location>
        <begin position="66"/>
        <end position="71"/>
    </location>
    <ligand>
        <name>FMN</name>
        <dbReference type="ChEBI" id="CHEBI:58210"/>
    </ligand>
</feature>
<dbReference type="NCBIfam" id="TIGR00558">
    <property type="entry name" value="pdxH"/>
    <property type="match status" value="1"/>
</dbReference>
<evidence type="ECO:0000256" key="2">
    <source>
        <dbReference type="ARBA" id="ARBA00022630"/>
    </source>
</evidence>
<dbReference type="Proteomes" id="UP000590740">
    <property type="component" value="Unassembled WGS sequence"/>
</dbReference>
<evidence type="ECO:0000256" key="6">
    <source>
        <dbReference type="PIRSR" id="PIRSR000190-2"/>
    </source>
</evidence>
<dbReference type="SUPFAM" id="SSF50475">
    <property type="entry name" value="FMN-binding split barrel"/>
    <property type="match status" value="1"/>
</dbReference>
<name>A0A7W7YAG1_9BACT</name>
<dbReference type="GO" id="GO:0004733">
    <property type="term" value="F:pyridoxamine phosphate oxidase activity"/>
    <property type="evidence" value="ECO:0007669"/>
    <property type="project" value="UniProtKB-UniRule"/>
</dbReference>
<dbReference type="NCBIfam" id="NF004231">
    <property type="entry name" value="PRK05679.1"/>
    <property type="match status" value="1"/>
</dbReference>
<dbReference type="PIRSF" id="PIRSF000190">
    <property type="entry name" value="Pyd_amn-ph_oxd"/>
    <property type="match status" value="1"/>
</dbReference>
<dbReference type="HAMAP" id="MF_01629">
    <property type="entry name" value="PdxH"/>
    <property type="match status" value="1"/>
</dbReference>